<dbReference type="GeneID" id="20674192"/>
<dbReference type="OrthoDB" id="2140240at2759"/>
<dbReference type="RefSeq" id="XP_009546709.1">
    <property type="nucleotide sequence ID" value="XM_009548414.1"/>
</dbReference>
<name>W4K8S7_HETIT</name>
<accession>W4K8S7</accession>
<evidence type="ECO:0000256" key="1">
    <source>
        <dbReference type="SAM" id="SignalP"/>
    </source>
</evidence>
<dbReference type="InParanoid" id="W4K8S7"/>
<reference evidence="2 3" key="1">
    <citation type="journal article" date="2012" name="New Phytol.">
        <title>Insight into trade-off between wood decay and parasitism from the genome of a fungal forest pathogen.</title>
        <authorList>
            <person name="Olson A."/>
            <person name="Aerts A."/>
            <person name="Asiegbu F."/>
            <person name="Belbahri L."/>
            <person name="Bouzid O."/>
            <person name="Broberg A."/>
            <person name="Canback B."/>
            <person name="Coutinho P.M."/>
            <person name="Cullen D."/>
            <person name="Dalman K."/>
            <person name="Deflorio G."/>
            <person name="van Diepen L.T."/>
            <person name="Dunand C."/>
            <person name="Duplessis S."/>
            <person name="Durling M."/>
            <person name="Gonthier P."/>
            <person name="Grimwood J."/>
            <person name="Fossdal C.G."/>
            <person name="Hansson D."/>
            <person name="Henrissat B."/>
            <person name="Hietala A."/>
            <person name="Himmelstrand K."/>
            <person name="Hoffmeister D."/>
            <person name="Hogberg N."/>
            <person name="James T.Y."/>
            <person name="Karlsson M."/>
            <person name="Kohler A."/>
            <person name="Kues U."/>
            <person name="Lee Y.H."/>
            <person name="Lin Y.C."/>
            <person name="Lind M."/>
            <person name="Lindquist E."/>
            <person name="Lombard V."/>
            <person name="Lucas S."/>
            <person name="Lunden K."/>
            <person name="Morin E."/>
            <person name="Murat C."/>
            <person name="Park J."/>
            <person name="Raffaello T."/>
            <person name="Rouze P."/>
            <person name="Salamov A."/>
            <person name="Schmutz J."/>
            <person name="Solheim H."/>
            <person name="Stahlberg J."/>
            <person name="Velez H."/>
            <person name="de Vries R.P."/>
            <person name="Wiebenga A."/>
            <person name="Woodward S."/>
            <person name="Yakovlev I."/>
            <person name="Garbelotto M."/>
            <person name="Martin F."/>
            <person name="Grigoriev I.V."/>
            <person name="Stenlid J."/>
        </authorList>
    </citation>
    <scope>NUCLEOTIDE SEQUENCE [LARGE SCALE GENOMIC DNA]</scope>
    <source>
        <strain evidence="2 3">TC 32-1</strain>
    </source>
</reference>
<dbReference type="AlphaFoldDB" id="W4K8S7"/>
<dbReference type="KEGG" id="hir:HETIRDRAFT_427282"/>
<dbReference type="Proteomes" id="UP000030671">
    <property type="component" value="Unassembled WGS sequence"/>
</dbReference>
<sequence>MKFTSALVPLAAVFVVSVTSASVKRDVDPNLVPDLGFHAGVNPTGTGDCDGAVNGRDGRPIKIPCACPPDRNTFLQALNANVAAGHAINNPPIAVTFPTDNSKASKNTRIIASLITLQNLHGPGQGCPAVSTTLLAQQAAINAAPGKRTSSADISRLAPDLGFHSGTGDCDGAVNGPNGQPIKIPCACPPDRATFLQHLTADVTAGHAVNNPPIAVIFPTDNSVPSQLARINTALITLQNLNGPGKGCPAVSTTLLAQRQALQG</sequence>
<keyword evidence="1" id="KW-0732">Signal</keyword>
<feature type="chain" id="PRO_5004845287" evidence="1">
    <location>
        <begin position="22"/>
        <end position="264"/>
    </location>
</feature>
<evidence type="ECO:0000313" key="3">
    <source>
        <dbReference type="Proteomes" id="UP000030671"/>
    </source>
</evidence>
<dbReference type="HOGENOM" id="CLU_085129_0_0_1"/>
<proteinExistence type="predicted"/>
<gene>
    <name evidence="2" type="ORF">HETIRDRAFT_427282</name>
</gene>
<organism evidence="2 3">
    <name type="scientific">Heterobasidion irregulare (strain TC 32-1)</name>
    <dbReference type="NCBI Taxonomy" id="747525"/>
    <lineage>
        <taxon>Eukaryota</taxon>
        <taxon>Fungi</taxon>
        <taxon>Dikarya</taxon>
        <taxon>Basidiomycota</taxon>
        <taxon>Agaricomycotina</taxon>
        <taxon>Agaricomycetes</taxon>
        <taxon>Russulales</taxon>
        <taxon>Bondarzewiaceae</taxon>
        <taxon>Heterobasidion</taxon>
        <taxon>Heterobasidion annosum species complex</taxon>
    </lineage>
</organism>
<keyword evidence="3" id="KW-1185">Reference proteome</keyword>
<dbReference type="eggNOG" id="ENOG502SHHY">
    <property type="taxonomic scope" value="Eukaryota"/>
</dbReference>
<protein>
    <submittedName>
        <fullName evidence="2">Uncharacterized protein</fullName>
    </submittedName>
</protein>
<evidence type="ECO:0000313" key="2">
    <source>
        <dbReference type="EMBL" id="ETW82154.1"/>
    </source>
</evidence>
<feature type="signal peptide" evidence="1">
    <location>
        <begin position="1"/>
        <end position="21"/>
    </location>
</feature>
<dbReference type="EMBL" id="KI925458">
    <property type="protein sequence ID" value="ETW82154.1"/>
    <property type="molecule type" value="Genomic_DNA"/>
</dbReference>